<accession>A0A0A2WMB1</accession>
<gene>
    <name evidence="1" type="ORF">LF41_2384</name>
</gene>
<protein>
    <submittedName>
        <fullName evidence="1">Uncharacterized protein</fullName>
    </submittedName>
</protein>
<evidence type="ECO:0000313" key="2">
    <source>
        <dbReference type="Proteomes" id="UP000030518"/>
    </source>
</evidence>
<comment type="caution">
    <text evidence="1">The sequence shown here is derived from an EMBL/GenBank/DDBJ whole genome shotgun (WGS) entry which is preliminary data.</text>
</comment>
<dbReference type="EMBL" id="JRKJ01000005">
    <property type="protein sequence ID" value="KGQ19877.1"/>
    <property type="molecule type" value="Genomic_DNA"/>
</dbReference>
<proteinExistence type="predicted"/>
<dbReference type="Proteomes" id="UP000030518">
    <property type="component" value="Unassembled WGS sequence"/>
</dbReference>
<name>A0A0A2WMB1_9GAMM</name>
<dbReference type="AlphaFoldDB" id="A0A0A2WMB1"/>
<keyword evidence="2" id="KW-1185">Reference proteome</keyword>
<dbReference type="PATRIC" id="fig|1300345.3.peg.955"/>
<evidence type="ECO:0000313" key="1">
    <source>
        <dbReference type="EMBL" id="KGQ19877.1"/>
    </source>
</evidence>
<dbReference type="STRING" id="1300345.LF41_2384"/>
<dbReference type="RefSeq" id="WP_036166760.1">
    <property type="nucleotide sequence ID" value="NZ_JRKJ01000005.1"/>
</dbReference>
<sequence>MSRENYLAAANELGLADDPLIRDVMNLLYASDKAYHAQVSEQIALCERVGAQLDSVRGLVPVIEELPR</sequence>
<organism evidence="1 2">
    <name type="scientific">Lysobacter dokdonensis DS-58</name>
    <dbReference type="NCBI Taxonomy" id="1300345"/>
    <lineage>
        <taxon>Bacteria</taxon>
        <taxon>Pseudomonadati</taxon>
        <taxon>Pseudomonadota</taxon>
        <taxon>Gammaproteobacteria</taxon>
        <taxon>Lysobacterales</taxon>
        <taxon>Lysobacteraceae</taxon>
        <taxon>Noviluteimonas</taxon>
    </lineage>
</organism>
<reference evidence="1 2" key="1">
    <citation type="submission" date="2014-09" db="EMBL/GenBank/DDBJ databases">
        <title>Genome sequences of Lysobacter dokdonensis DS-58.</title>
        <authorList>
            <person name="Kim J.F."/>
            <person name="Kwak M.-J."/>
        </authorList>
    </citation>
    <scope>NUCLEOTIDE SEQUENCE [LARGE SCALE GENOMIC DNA]</scope>
    <source>
        <strain evidence="1 2">DS-58</strain>
    </source>
</reference>